<protein>
    <recommendedName>
        <fullName evidence="1">LHH domain-containing protein</fullName>
    </recommendedName>
</protein>
<gene>
    <name evidence="2" type="ORF">Adu01nite_91090</name>
</gene>
<reference evidence="2 3" key="1">
    <citation type="submission" date="2021-01" db="EMBL/GenBank/DDBJ databases">
        <title>Whole genome shotgun sequence of Actinoplanes durhamensis NBRC 14914.</title>
        <authorList>
            <person name="Komaki H."/>
            <person name="Tamura T."/>
        </authorList>
    </citation>
    <scope>NUCLEOTIDE SEQUENCE [LARGE SCALE GENOMIC DNA]</scope>
    <source>
        <strain evidence="2 3">NBRC 14914</strain>
    </source>
</reference>
<organism evidence="2 3">
    <name type="scientific">Paractinoplanes durhamensis</name>
    <dbReference type="NCBI Taxonomy" id="113563"/>
    <lineage>
        <taxon>Bacteria</taxon>
        <taxon>Bacillati</taxon>
        <taxon>Actinomycetota</taxon>
        <taxon>Actinomycetes</taxon>
        <taxon>Micromonosporales</taxon>
        <taxon>Micromonosporaceae</taxon>
        <taxon>Paractinoplanes</taxon>
    </lineage>
</organism>
<name>A0ABQ3ZD64_9ACTN</name>
<comment type="caution">
    <text evidence="2">The sequence shown here is derived from an EMBL/GenBank/DDBJ whole genome shotgun (WGS) entry which is preliminary data.</text>
</comment>
<keyword evidence="3" id="KW-1185">Reference proteome</keyword>
<feature type="domain" description="LHH" evidence="1">
    <location>
        <begin position="65"/>
        <end position="140"/>
    </location>
</feature>
<evidence type="ECO:0000313" key="3">
    <source>
        <dbReference type="Proteomes" id="UP000637628"/>
    </source>
</evidence>
<accession>A0ABQ3ZD64</accession>
<dbReference type="EMBL" id="BOML01000089">
    <property type="protein sequence ID" value="GIE07759.1"/>
    <property type="molecule type" value="Genomic_DNA"/>
</dbReference>
<proteinExistence type="predicted"/>
<dbReference type="Pfam" id="PF14411">
    <property type="entry name" value="LHH"/>
    <property type="match status" value="1"/>
</dbReference>
<evidence type="ECO:0000259" key="1">
    <source>
        <dbReference type="Pfam" id="PF14411"/>
    </source>
</evidence>
<sequence>MWWEEDGCTVLGLKRYGNQLPSATAWDCGDSFWSRTEYNGQRIYQRDDLVNPSYFSPVDKYGRSNLKRMQQGLAPIGPDGKPLNLHHMLQTQDGPIAEVTHSMHFGSYNQLHWKAGTKIPSGIDRDAFNAWKSQYWKDRAAGFGG</sequence>
<dbReference type="InterPro" id="IPR026834">
    <property type="entry name" value="LHH"/>
</dbReference>
<dbReference type="Proteomes" id="UP000637628">
    <property type="component" value="Unassembled WGS sequence"/>
</dbReference>
<evidence type="ECO:0000313" key="2">
    <source>
        <dbReference type="EMBL" id="GIE07759.1"/>
    </source>
</evidence>
<dbReference type="RefSeq" id="WP_203735596.1">
    <property type="nucleotide sequence ID" value="NZ_BAAATX010000047.1"/>
</dbReference>